<sequence>MGNDIDDMWRVWSMLQHKEDALKWGGRQGNAGQQYDSIGRLLSSSDHGHMGWRYERMGRVGRVRKALHDSGPLAFQMIAQRLTGIDLSAIWPILVSACQDIALYYGGTVVAGGLIGGVGGALLGGVGAVPGATAGAAAGSYAGGWVLAMLGLKSLVEGLAQAVPEALRYYESGFLEAWGPLRQDRQHGFVSRATGDPAFAALDFANGHVIMVLAILTTLLAYFTRGKGGKAALLSDIRRSPRLGPRVAKWIEENERRLAQHPALQSRGRGGAAGGSAPAPAPKRRPDRKDEPTVPKGMPKKEVPCFNTNGLPQGKVPEFDRQLAGQEMGINEMTVDEYLKGREAFEKGATVRDPNVARAARASYQKEMERNLFKQFRESGMTTAQAEAAAQEGAKSKMKTLAALHNPDMVAAGKDKISNFGDRNINSRIGAQWKKSQRLMQLDEAAKEIGKSIRGSTKMNVKLERCK</sequence>
<evidence type="ECO:0008006" key="7">
    <source>
        <dbReference type="Google" id="ProtNLM"/>
    </source>
</evidence>
<feature type="region of interest" description="Disordered" evidence="1">
    <location>
        <begin position="261"/>
        <end position="314"/>
    </location>
</feature>
<organism evidence="5 6">
    <name type="scientific">Massilia aquatica</name>
    <dbReference type="NCBI Taxonomy" id="2609000"/>
    <lineage>
        <taxon>Bacteria</taxon>
        <taxon>Pseudomonadati</taxon>
        <taxon>Pseudomonadota</taxon>
        <taxon>Betaproteobacteria</taxon>
        <taxon>Burkholderiales</taxon>
        <taxon>Oxalobacteraceae</taxon>
        <taxon>Telluria group</taxon>
        <taxon>Massilia</taxon>
    </lineage>
</organism>
<feature type="domain" description="NAD(+)--protein-arginine ADP-ribosyltransferase Tre1-like N-terminal" evidence="4">
    <location>
        <begin position="63"/>
        <end position="255"/>
    </location>
</feature>
<dbReference type="Pfam" id="PF15604">
    <property type="entry name" value="Ntox15"/>
    <property type="match status" value="1"/>
</dbReference>
<gene>
    <name evidence="5" type="ORF">F1609_17740</name>
</gene>
<evidence type="ECO:0000256" key="1">
    <source>
        <dbReference type="SAM" id="MobiDB-lite"/>
    </source>
</evidence>
<evidence type="ECO:0000256" key="2">
    <source>
        <dbReference type="SAM" id="Phobius"/>
    </source>
</evidence>
<dbReference type="InterPro" id="IPR049195">
    <property type="entry name" value="Tre1-like_N"/>
</dbReference>
<dbReference type="RefSeq" id="WP_167077754.1">
    <property type="nucleotide sequence ID" value="NZ_VVIW01000010.1"/>
</dbReference>
<keyword evidence="2" id="KW-0472">Membrane</keyword>
<proteinExistence type="predicted"/>
<evidence type="ECO:0000259" key="4">
    <source>
        <dbReference type="Pfam" id="PF21724"/>
    </source>
</evidence>
<evidence type="ECO:0000313" key="6">
    <source>
        <dbReference type="Proteomes" id="UP000819052"/>
    </source>
</evidence>
<reference evidence="5 6" key="1">
    <citation type="submission" date="2019-09" db="EMBL/GenBank/DDBJ databases">
        <title>Taxonomy of Antarctic Massilia spp.: description of Massilia rubra sp. nov., Massilia aquatica sp. nov., Massilia mucilaginosa sp. nov., Massilia frigida sp. nov. isolated from streams, lakes and regoliths.</title>
        <authorList>
            <person name="Holochova P."/>
            <person name="Sedlacek I."/>
            <person name="Kralova S."/>
            <person name="Maslanova I."/>
            <person name="Busse H.-J."/>
            <person name="Stankova E."/>
            <person name="Vrbovska V."/>
            <person name="Kovarovic V."/>
            <person name="Bartak M."/>
            <person name="Svec P."/>
            <person name="Pantucek R."/>
        </authorList>
    </citation>
    <scope>NUCLEOTIDE SEQUENCE [LARGE SCALE GENOMIC DNA]</scope>
    <source>
        <strain evidence="5 6">CCM 8693</strain>
    </source>
</reference>
<feature type="compositionally biased region" description="Basic and acidic residues" evidence="1">
    <location>
        <begin position="287"/>
        <end position="303"/>
    </location>
</feature>
<feature type="domain" description="Novel toxin 15" evidence="3">
    <location>
        <begin position="315"/>
        <end position="463"/>
    </location>
</feature>
<keyword evidence="2" id="KW-0812">Transmembrane</keyword>
<comment type="caution">
    <text evidence="5">The sequence shown here is derived from an EMBL/GenBank/DDBJ whole genome shotgun (WGS) entry which is preliminary data.</text>
</comment>
<protein>
    <recommendedName>
        <fullName evidence="7">Novel toxin 15 domain-containing protein</fullName>
    </recommendedName>
</protein>
<keyword evidence="6" id="KW-1185">Reference proteome</keyword>
<dbReference type="Pfam" id="PF21724">
    <property type="entry name" value="DUF6861"/>
    <property type="match status" value="1"/>
</dbReference>
<accession>A0ABX0M5Z2</accession>
<dbReference type="InterPro" id="IPR028949">
    <property type="entry name" value="Ntox15"/>
</dbReference>
<dbReference type="Proteomes" id="UP000819052">
    <property type="component" value="Unassembled WGS sequence"/>
</dbReference>
<evidence type="ECO:0000259" key="3">
    <source>
        <dbReference type="Pfam" id="PF15604"/>
    </source>
</evidence>
<dbReference type="EMBL" id="VVIW01000010">
    <property type="protein sequence ID" value="NHZ41993.1"/>
    <property type="molecule type" value="Genomic_DNA"/>
</dbReference>
<evidence type="ECO:0000313" key="5">
    <source>
        <dbReference type="EMBL" id="NHZ41993.1"/>
    </source>
</evidence>
<name>A0ABX0M5Z2_9BURK</name>
<keyword evidence="2" id="KW-1133">Transmembrane helix</keyword>
<feature type="transmembrane region" description="Helical" evidence="2">
    <location>
        <begin position="204"/>
        <end position="223"/>
    </location>
</feature>